<proteinExistence type="predicted"/>
<dbReference type="EMBL" id="ML209514">
    <property type="protein sequence ID" value="TFK58244.1"/>
    <property type="molecule type" value="Genomic_DNA"/>
</dbReference>
<protein>
    <submittedName>
        <fullName evidence="1">Uncharacterized protein</fullName>
    </submittedName>
</protein>
<dbReference type="Proteomes" id="UP000308600">
    <property type="component" value="Unassembled WGS sequence"/>
</dbReference>
<keyword evidence="2" id="KW-1185">Reference proteome</keyword>
<organism evidence="1 2">
    <name type="scientific">Pluteus cervinus</name>
    <dbReference type="NCBI Taxonomy" id="181527"/>
    <lineage>
        <taxon>Eukaryota</taxon>
        <taxon>Fungi</taxon>
        <taxon>Dikarya</taxon>
        <taxon>Basidiomycota</taxon>
        <taxon>Agaricomycotina</taxon>
        <taxon>Agaricomycetes</taxon>
        <taxon>Agaricomycetidae</taxon>
        <taxon>Agaricales</taxon>
        <taxon>Pluteineae</taxon>
        <taxon>Pluteaceae</taxon>
        <taxon>Pluteus</taxon>
    </lineage>
</organism>
<sequence>MDWYAAKIYGVFIQDRKEVGLMEAYPPLHEEPYPLQTRPLTIVDKDGNILVWYLPRILFEDRQMAIFNSTSTLEPELAKSFTPEKTSWRTRRSSFLDGKMPGCINMSPAWFQQGHEWYRNELEVSSLLKPTNKNIEENISWLHNMNVHFPIVNSIAQIMHPQQFRIGMEAIDKLHKDPSHLREGNTARTVLDAWHTPFSALAVISNRSTPSHRDLQSPAKGLDVMVTTGTYRDAFMVLPGIGMELYFPPGTVVALSGSLIQHGVRCSEVDRVCLALYMRSAVHEKLELSPTSWSNLSHFA</sequence>
<gene>
    <name evidence="1" type="ORF">BDN72DRAFT_782361</name>
</gene>
<accession>A0ACD2ZYQ0</accession>
<reference evidence="1 2" key="1">
    <citation type="journal article" date="2019" name="Nat. Ecol. Evol.">
        <title>Megaphylogeny resolves global patterns of mushroom evolution.</title>
        <authorList>
            <person name="Varga T."/>
            <person name="Krizsan K."/>
            <person name="Foldi C."/>
            <person name="Dima B."/>
            <person name="Sanchez-Garcia M."/>
            <person name="Sanchez-Ramirez S."/>
            <person name="Szollosi G.J."/>
            <person name="Szarkandi J.G."/>
            <person name="Papp V."/>
            <person name="Albert L."/>
            <person name="Andreopoulos W."/>
            <person name="Angelini C."/>
            <person name="Antonin V."/>
            <person name="Barry K.W."/>
            <person name="Bougher N.L."/>
            <person name="Buchanan P."/>
            <person name="Buyck B."/>
            <person name="Bense V."/>
            <person name="Catcheside P."/>
            <person name="Chovatia M."/>
            <person name="Cooper J."/>
            <person name="Damon W."/>
            <person name="Desjardin D."/>
            <person name="Finy P."/>
            <person name="Geml J."/>
            <person name="Haridas S."/>
            <person name="Hughes K."/>
            <person name="Justo A."/>
            <person name="Karasinski D."/>
            <person name="Kautmanova I."/>
            <person name="Kiss B."/>
            <person name="Kocsube S."/>
            <person name="Kotiranta H."/>
            <person name="LaButti K.M."/>
            <person name="Lechner B.E."/>
            <person name="Liimatainen K."/>
            <person name="Lipzen A."/>
            <person name="Lukacs Z."/>
            <person name="Mihaltcheva S."/>
            <person name="Morgado L.N."/>
            <person name="Niskanen T."/>
            <person name="Noordeloos M.E."/>
            <person name="Ohm R.A."/>
            <person name="Ortiz-Santana B."/>
            <person name="Ovrebo C."/>
            <person name="Racz N."/>
            <person name="Riley R."/>
            <person name="Savchenko A."/>
            <person name="Shiryaev A."/>
            <person name="Soop K."/>
            <person name="Spirin V."/>
            <person name="Szebenyi C."/>
            <person name="Tomsovsky M."/>
            <person name="Tulloss R.E."/>
            <person name="Uehling J."/>
            <person name="Grigoriev I.V."/>
            <person name="Vagvolgyi C."/>
            <person name="Papp T."/>
            <person name="Martin F.M."/>
            <person name="Miettinen O."/>
            <person name="Hibbett D.S."/>
            <person name="Nagy L.G."/>
        </authorList>
    </citation>
    <scope>NUCLEOTIDE SEQUENCE [LARGE SCALE GENOMIC DNA]</scope>
    <source>
        <strain evidence="1 2">NL-1719</strain>
    </source>
</reference>
<evidence type="ECO:0000313" key="1">
    <source>
        <dbReference type="EMBL" id="TFK58244.1"/>
    </source>
</evidence>
<evidence type="ECO:0000313" key="2">
    <source>
        <dbReference type="Proteomes" id="UP000308600"/>
    </source>
</evidence>
<name>A0ACD2ZYQ0_9AGAR</name>